<dbReference type="OrthoDB" id="110250at2"/>
<evidence type="ECO:0000313" key="1">
    <source>
        <dbReference type="EMBL" id="THF76000.1"/>
    </source>
</evidence>
<keyword evidence="1" id="KW-0378">Hydrolase</keyword>
<protein>
    <submittedName>
        <fullName evidence="1">Metal-dependent hydrolase</fullName>
    </submittedName>
</protein>
<reference evidence="1 2" key="1">
    <citation type="submission" date="2019-04" db="EMBL/GenBank/DDBJ databases">
        <title>Bacillus sediminilitoris sp. nov., isolated from a tidal flat sediment on the East China Sea.</title>
        <authorList>
            <person name="Wei Y."/>
            <person name="Mao H."/>
            <person name="Fang J."/>
        </authorList>
    </citation>
    <scope>NUCLEOTIDE SEQUENCE [LARGE SCALE GENOMIC DNA]</scope>
    <source>
        <strain evidence="1 2">DSL-17</strain>
    </source>
</reference>
<dbReference type="EMBL" id="SSNT01000023">
    <property type="protein sequence ID" value="THF76000.1"/>
    <property type="molecule type" value="Genomic_DNA"/>
</dbReference>
<name>A0A4S4BMF2_9BACI</name>
<dbReference type="PANTHER" id="PTHR40031">
    <property type="entry name" value="HYPOTHETICAL MEMBRANE SPANNING PROTEIN"/>
    <property type="match status" value="1"/>
</dbReference>
<dbReference type="AlphaFoldDB" id="A0A4S4BMF2"/>
<dbReference type="InterPro" id="IPR007404">
    <property type="entry name" value="YdjM-like"/>
</dbReference>
<evidence type="ECO:0000313" key="2">
    <source>
        <dbReference type="Proteomes" id="UP000310334"/>
    </source>
</evidence>
<dbReference type="InterPro" id="IPR053170">
    <property type="entry name" value="Transcription_regulator"/>
</dbReference>
<dbReference type="PANTHER" id="PTHR40031:SF1">
    <property type="entry name" value="MEMBRANE-BOUND METAL-DEPENDENT HYDROLASE"/>
    <property type="match status" value="1"/>
</dbReference>
<dbReference type="Proteomes" id="UP000310334">
    <property type="component" value="Unassembled WGS sequence"/>
</dbReference>
<sequence length="343" mass="39695">MNGLIYIFLEVKMDTSTHIIMGFGLAGLSFIDPAVSSNPELAQAILLGTVIGSNAPDFDYAIKLVKGRGMYTEHHRGLSHSIPALFIWTLFVAGIIYLFFRDVSFLPLLYWTFISVVIHVGFDILNPYGTQAGRPFTKNWLSLNFIPLFDPIIIFIHLIGFILWLIGYPPGIVFSCGYLVLLLYVAMRYLVYKQKRSFVMKNTQKRGNITFIPTMWLHKWDFVFETDSAYHVGFVNGNKINLFQHFVRHDPNAQLIKASLQDKNVQHFIANSKHTHAISYHSLSGFEVHWIDLRFRHKDRFPYMAIVKFNREQTIIHSSTGWMHNIKNRNEKLPSNQNRALER</sequence>
<accession>A0A4S4BMF2</accession>
<dbReference type="GO" id="GO:0016787">
    <property type="term" value="F:hydrolase activity"/>
    <property type="evidence" value="ECO:0007669"/>
    <property type="project" value="UniProtKB-KW"/>
</dbReference>
<dbReference type="Pfam" id="PF04307">
    <property type="entry name" value="YdjM"/>
    <property type="match status" value="1"/>
</dbReference>
<keyword evidence="2" id="KW-1185">Reference proteome</keyword>
<comment type="caution">
    <text evidence="1">The sequence shown here is derived from an EMBL/GenBank/DDBJ whole genome shotgun (WGS) entry which is preliminary data.</text>
</comment>
<gene>
    <name evidence="1" type="ORF">E6W99_22590</name>
</gene>
<organism evidence="1 2">
    <name type="scientific">Metabacillus sediminilitoris</name>
    <dbReference type="NCBI Taxonomy" id="2567941"/>
    <lineage>
        <taxon>Bacteria</taxon>
        <taxon>Bacillati</taxon>
        <taxon>Bacillota</taxon>
        <taxon>Bacilli</taxon>
        <taxon>Bacillales</taxon>
        <taxon>Bacillaceae</taxon>
        <taxon>Metabacillus</taxon>
    </lineage>
</organism>
<proteinExistence type="predicted"/>